<feature type="compositionally biased region" description="Acidic residues" evidence="1">
    <location>
        <begin position="70"/>
        <end position="90"/>
    </location>
</feature>
<proteinExistence type="predicted"/>
<comment type="caution">
    <text evidence="2">The sequence shown here is derived from an EMBL/GenBank/DDBJ whole genome shotgun (WGS) entry which is preliminary data.</text>
</comment>
<feature type="compositionally biased region" description="Basic and acidic residues" evidence="1">
    <location>
        <begin position="91"/>
        <end position="100"/>
    </location>
</feature>
<sequence>MTALVSSRKSQNICPFQILFENKPGEERIRWERHPKQSSDLSDSDSSQQSTAFVRTQGKVKRKLCSERDGEGEEEQEEEEEDEDDDDDDEKNNGIEKLQS</sequence>
<feature type="compositionally biased region" description="Basic and acidic residues" evidence="1">
    <location>
        <begin position="24"/>
        <end position="37"/>
    </location>
</feature>
<evidence type="ECO:0000313" key="3">
    <source>
        <dbReference type="Proteomes" id="UP001359485"/>
    </source>
</evidence>
<evidence type="ECO:0000313" key="2">
    <source>
        <dbReference type="EMBL" id="KAK6640887.1"/>
    </source>
</evidence>
<name>A0ABR1BFY2_POLSC</name>
<dbReference type="Proteomes" id="UP001359485">
    <property type="component" value="Unassembled WGS sequence"/>
</dbReference>
<evidence type="ECO:0000256" key="1">
    <source>
        <dbReference type="SAM" id="MobiDB-lite"/>
    </source>
</evidence>
<feature type="region of interest" description="Disordered" evidence="1">
    <location>
        <begin position="24"/>
        <end position="100"/>
    </location>
</feature>
<dbReference type="EMBL" id="JAWJWF010000001">
    <property type="protein sequence ID" value="KAK6640887.1"/>
    <property type="molecule type" value="Genomic_DNA"/>
</dbReference>
<organism evidence="2 3">
    <name type="scientific">Polyplax serrata</name>
    <name type="common">Common mouse louse</name>
    <dbReference type="NCBI Taxonomy" id="468196"/>
    <lineage>
        <taxon>Eukaryota</taxon>
        <taxon>Metazoa</taxon>
        <taxon>Ecdysozoa</taxon>
        <taxon>Arthropoda</taxon>
        <taxon>Hexapoda</taxon>
        <taxon>Insecta</taxon>
        <taxon>Pterygota</taxon>
        <taxon>Neoptera</taxon>
        <taxon>Paraneoptera</taxon>
        <taxon>Psocodea</taxon>
        <taxon>Troctomorpha</taxon>
        <taxon>Phthiraptera</taxon>
        <taxon>Anoplura</taxon>
        <taxon>Polyplacidae</taxon>
        <taxon>Polyplax</taxon>
    </lineage>
</organism>
<protein>
    <submittedName>
        <fullName evidence="2">Uncharacterized protein</fullName>
    </submittedName>
</protein>
<reference evidence="2 3" key="1">
    <citation type="submission" date="2023-09" db="EMBL/GenBank/DDBJ databases">
        <title>Genomes of two closely related lineages of the louse Polyplax serrata with different host specificities.</title>
        <authorList>
            <person name="Martinu J."/>
            <person name="Tarabai H."/>
            <person name="Stefka J."/>
            <person name="Hypsa V."/>
        </authorList>
    </citation>
    <scope>NUCLEOTIDE SEQUENCE [LARGE SCALE GENOMIC DNA]</scope>
    <source>
        <strain evidence="2">98ZLc_SE</strain>
    </source>
</reference>
<feature type="compositionally biased region" description="Low complexity" evidence="1">
    <location>
        <begin position="38"/>
        <end position="50"/>
    </location>
</feature>
<keyword evidence="3" id="KW-1185">Reference proteome</keyword>
<gene>
    <name evidence="2" type="ORF">RUM44_012585</name>
</gene>
<accession>A0ABR1BFY2</accession>